<keyword evidence="3" id="KW-0576">Peroxisome</keyword>
<reference evidence="4" key="1">
    <citation type="submission" date="2021-12" db="EMBL/GenBank/DDBJ databases">
        <authorList>
            <person name="King R."/>
        </authorList>
    </citation>
    <scope>NUCLEOTIDE SEQUENCE</scope>
</reference>
<evidence type="ECO:0000313" key="5">
    <source>
        <dbReference type="Proteomes" id="UP001152759"/>
    </source>
</evidence>
<comment type="similarity">
    <text evidence="1 3">Belongs to the peroxin-16 family.</text>
</comment>
<dbReference type="GO" id="GO:0007031">
    <property type="term" value="P:peroxisome organization"/>
    <property type="evidence" value="ECO:0007669"/>
    <property type="project" value="UniProtKB-KW"/>
</dbReference>
<dbReference type="PANTHER" id="PTHR13299">
    <property type="entry name" value="PEROXISOMAL MEMBRANE PROTEIN PEX16"/>
    <property type="match status" value="1"/>
</dbReference>
<dbReference type="EMBL" id="OU963864">
    <property type="protein sequence ID" value="CAH0387364.1"/>
    <property type="molecule type" value="Genomic_DNA"/>
</dbReference>
<name>A0A9P0AA16_BEMTA</name>
<keyword evidence="3" id="KW-0962">Peroxisome biogenesis</keyword>
<sequence length="339" mass="38751">MAESNSTLEKFFKSYRDYVSQNPQLTSDIETSVKWISYILAARIDDSSVWSELVYSLSNLLVLFNDRIIAKSRNLASPTITSAETLKTWLTVLEYSEVFIELSCYKVLGKRGKWAIILSTQILKCLARLRLLLAHKENIVESPLIRPLNRNNLGTEQTNRRVEKKDAGFRLKSGKVIRSLSSAADPRNAHFSGPRPVVNGGIPQSSNAVLYEDKALLGEILYILKPIVHLSTLIAVGNKKSWKPYITSFVFDALSIYLIRSSTDPRQLTVNQKVELSQRTISLLMYLLRSPFYDKYTKARLNRLLLSLANSIPLFSTLLRPLAEYIPKWQETYFYMWSN</sequence>
<dbReference type="GO" id="GO:0005778">
    <property type="term" value="C:peroxisomal membrane"/>
    <property type="evidence" value="ECO:0007669"/>
    <property type="project" value="UniProtKB-SubCell"/>
</dbReference>
<dbReference type="PANTHER" id="PTHR13299:SF0">
    <property type="entry name" value="PEROXISOMAL MEMBRANE PROTEIN PEX16"/>
    <property type="match status" value="1"/>
</dbReference>
<accession>A0A9P0AA16</accession>
<evidence type="ECO:0000256" key="1">
    <source>
        <dbReference type="ARBA" id="ARBA00009505"/>
    </source>
</evidence>
<dbReference type="Proteomes" id="UP001152759">
    <property type="component" value="Chromosome 3"/>
</dbReference>
<dbReference type="Pfam" id="PF08610">
    <property type="entry name" value="Pex16"/>
    <property type="match status" value="1"/>
</dbReference>
<keyword evidence="5" id="KW-1185">Reference proteome</keyword>
<dbReference type="InterPro" id="IPR013919">
    <property type="entry name" value="Pex16"/>
</dbReference>
<gene>
    <name evidence="4" type="ORF">BEMITA_LOCUS6388</name>
</gene>
<dbReference type="AlphaFoldDB" id="A0A9P0AA16"/>
<comment type="subcellular location">
    <subcellularLocation>
        <location evidence="3">Peroxisome membrane</location>
    </subcellularLocation>
</comment>
<proteinExistence type="inferred from homology"/>
<dbReference type="KEGG" id="btab:109030545"/>
<organism evidence="4 5">
    <name type="scientific">Bemisia tabaci</name>
    <name type="common">Sweetpotato whitefly</name>
    <name type="synonym">Aleurodes tabaci</name>
    <dbReference type="NCBI Taxonomy" id="7038"/>
    <lineage>
        <taxon>Eukaryota</taxon>
        <taxon>Metazoa</taxon>
        <taxon>Ecdysozoa</taxon>
        <taxon>Arthropoda</taxon>
        <taxon>Hexapoda</taxon>
        <taxon>Insecta</taxon>
        <taxon>Pterygota</taxon>
        <taxon>Neoptera</taxon>
        <taxon>Paraneoptera</taxon>
        <taxon>Hemiptera</taxon>
        <taxon>Sternorrhyncha</taxon>
        <taxon>Aleyrodoidea</taxon>
        <taxon>Aleyrodidae</taxon>
        <taxon>Aleyrodinae</taxon>
        <taxon>Bemisia</taxon>
    </lineage>
</organism>
<evidence type="ECO:0000256" key="3">
    <source>
        <dbReference type="RuleBase" id="RU365003"/>
    </source>
</evidence>
<evidence type="ECO:0000313" key="4">
    <source>
        <dbReference type="EMBL" id="CAH0387364.1"/>
    </source>
</evidence>
<evidence type="ECO:0000256" key="2">
    <source>
        <dbReference type="ARBA" id="ARBA00018577"/>
    </source>
</evidence>
<protein>
    <recommendedName>
        <fullName evidence="2 3">Peroxisomal membrane protein PEX16</fullName>
    </recommendedName>
</protein>